<dbReference type="EC" id="2.7.13.3" evidence="3"/>
<comment type="caution">
    <text evidence="11">The sequence shown here is derived from an EMBL/GenBank/DDBJ whole genome shotgun (WGS) entry which is preliminary data.</text>
</comment>
<dbReference type="STRING" id="180332.GCA_000797495_02763"/>
<keyword evidence="8" id="KW-0472">Membrane</keyword>
<dbReference type="InterPro" id="IPR003660">
    <property type="entry name" value="HAMP_dom"/>
</dbReference>
<dbReference type="PANTHER" id="PTHR34220">
    <property type="entry name" value="SENSOR HISTIDINE KINASE YPDA"/>
    <property type="match status" value="1"/>
</dbReference>
<dbReference type="Pfam" id="PF02518">
    <property type="entry name" value="HATPase_c"/>
    <property type="match status" value="1"/>
</dbReference>
<evidence type="ECO:0000256" key="3">
    <source>
        <dbReference type="ARBA" id="ARBA00012438"/>
    </source>
</evidence>
<evidence type="ECO:0000256" key="7">
    <source>
        <dbReference type="ARBA" id="ARBA00023012"/>
    </source>
</evidence>
<dbReference type="SMART" id="SM00387">
    <property type="entry name" value="HATPase_c"/>
    <property type="match status" value="1"/>
</dbReference>
<comment type="catalytic activity">
    <reaction evidence="1">
        <text>ATP + protein L-histidine = ADP + protein N-phospho-L-histidine.</text>
        <dbReference type="EC" id="2.7.13.3"/>
    </reaction>
</comment>
<evidence type="ECO:0000259" key="10">
    <source>
        <dbReference type="PROSITE" id="PS50885"/>
    </source>
</evidence>
<evidence type="ECO:0000259" key="9">
    <source>
        <dbReference type="PROSITE" id="PS50109"/>
    </source>
</evidence>
<reference evidence="11 12" key="1">
    <citation type="journal article" date="2019" name="Anaerobe">
        <title>Detection of Robinsoniella peoriensis in multiple bone samples of a trauma patient.</title>
        <authorList>
            <person name="Schrottner P."/>
            <person name="Hartwich K."/>
            <person name="Bunk B."/>
            <person name="Schober I."/>
            <person name="Helbig S."/>
            <person name="Rudolph W.W."/>
            <person name="Gunzer F."/>
        </authorList>
    </citation>
    <scope>NUCLEOTIDE SEQUENCE [LARGE SCALE GENOMIC DNA]</scope>
    <source>
        <strain evidence="11 12">DSM 106044</strain>
    </source>
</reference>
<keyword evidence="8" id="KW-1133">Transmembrane helix</keyword>
<dbReference type="GO" id="GO:0000155">
    <property type="term" value="F:phosphorelay sensor kinase activity"/>
    <property type="evidence" value="ECO:0007669"/>
    <property type="project" value="InterPro"/>
</dbReference>
<accession>A0A4U8Q6M8</accession>
<dbReference type="Pfam" id="PF06580">
    <property type="entry name" value="His_kinase"/>
    <property type="match status" value="1"/>
</dbReference>
<dbReference type="Gene3D" id="3.30.565.10">
    <property type="entry name" value="Histidine kinase-like ATPase, C-terminal domain"/>
    <property type="match status" value="1"/>
</dbReference>
<protein>
    <recommendedName>
        <fullName evidence="3">histidine kinase</fullName>
        <ecNumber evidence="3">2.7.13.3</ecNumber>
    </recommendedName>
</protein>
<dbReference type="Proteomes" id="UP000306509">
    <property type="component" value="Unassembled WGS sequence"/>
</dbReference>
<evidence type="ECO:0000256" key="8">
    <source>
        <dbReference type="SAM" id="Phobius"/>
    </source>
</evidence>
<evidence type="ECO:0000313" key="12">
    <source>
        <dbReference type="Proteomes" id="UP000306509"/>
    </source>
</evidence>
<dbReference type="InterPro" id="IPR050640">
    <property type="entry name" value="Bact_2-comp_sensor_kinase"/>
</dbReference>
<evidence type="ECO:0000256" key="6">
    <source>
        <dbReference type="ARBA" id="ARBA00022777"/>
    </source>
</evidence>
<dbReference type="Pfam" id="PF00672">
    <property type="entry name" value="HAMP"/>
    <property type="match status" value="1"/>
</dbReference>
<keyword evidence="7" id="KW-0902">Two-component regulatory system</keyword>
<dbReference type="InterPro" id="IPR003594">
    <property type="entry name" value="HATPase_dom"/>
</dbReference>
<dbReference type="GO" id="GO:0016020">
    <property type="term" value="C:membrane"/>
    <property type="evidence" value="ECO:0007669"/>
    <property type="project" value="UniProtKB-SubCell"/>
</dbReference>
<dbReference type="CDD" id="cd06225">
    <property type="entry name" value="HAMP"/>
    <property type="match status" value="1"/>
</dbReference>
<keyword evidence="12" id="KW-1185">Reference proteome</keyword>
<dbReference type="SMART" id="SM00304">
    <property type="entry name" value="HAMP"/>
    <property type="match status" value="1"/>
</dbReference>
<evidence type="ECO:0000313" key="11">
    <source>
        <dbReference type="EMBL" id="TLC99742.1"/>
    </source>
</evidence>
<dbReference type="Gene3D" id="6.10.340.10">
    <property type="match status" value="1"/>
</dbReference>
<proteinExistence type="predicted"/>
<dbReference type="SUPFAM" id="SSF55874">
    <property type="entry name" value="ATPase domain of HSP90 chaperone/DNA topoisomerase II/histidine kinase"/>
    <property type="match status" value="1"/>
</dbReference>
<keyword evidence="5 11" id="KW-0808">Transferase</keyword>
<keyword evidence="8" id="KW-0812">Transmembrane</keyword>
<evidence type="ECO:0000256" key="4">
    <source>
        <dbReference type="ARBA" id="ARBA00022553"/>
    </source>
</evidence>
<keyword evidence="4" id="KW-0597">Phosphoprotein</keyword>
<dbReference type="PROSITE" id="PS50109">
    <property type="entry name" value="HIS_KIN"/>
    <property type="match status" value="1"/>
</dbReference>
<evidence type="ECO:0000256" key="2">
    <source>
        <dbReference type="ARBA" id="ARBA00004370"/>
    </source>
</evidence>
<dbReference type="PROSITE" id="PS50885">
    <property type="entry name" value="HAMP"/>
    <property type="match status" value="1"/>
</dbReference>
<dbReference type="AlphaFoldDB" id="A0A4U8Q6M8"/>
<dbReference type="InterPro" id="IPR010559">
    <property type="entry name" value="Sig_transdc_His_kin_internal"/>
</dbReference>
<feature type="transmembrane region" description="Helical" evidence="8">
    <location>
        <begin position="287"/>
        <end position="306"/>
    </location>
</feature>
<dbReference type="PANTHER" id="PTHR34220:SF7">
    <property type="entry name" value="SENSOR HISTIDINE KINASE YPDA"/>
    <property type="match status" value="1"/>
</dbReference>
<dbReference type="InterPro" id="IPR036890">
    <property type="entry name" value="HATPase_C_sf"/>
</dbReference>
<sequence length="594" mass="67698">MIRMKRSIWTGKKVHSNSMVTKILAVVTAGILCAILAVTAVIIGMSKKIFVDTYIRSQEKVFLRIEHELNNYHEDLMKLFSALNSSWNLKLYLHDGAQSPQFTFKITYKADQDMKKAIPSSMDNISAMVVSKSGKSYLNREETIITPVSEIIGSEEAKYALENPETVQYIFKQNGYTSTTRNTPVMMAVKALRATGSEVPYGVAYITLKERDFKRYYEYFTSQYAEFYMVDQTGKVVSSSDKQMVWKQMPQKNPGMVLEKKLAYYHCTAYGIINTQKALGNLYNEPLLWVICGGIMAAASIIIFFITRQTARPLSKLVYKMSNARKTRYDEHIELTGSREIEELSCTYNEMLDELNRYIGELLTIQKEKRRAEIAALQMQINPHYIYNTLASIKWLIFQGDVEKSTKTIDAFIALLRSTISNMDEYITIEREIENLKNYVLINNTRYGDKIQVEYFVTFGCEECKIPKMILQPFVENAFFHAFPYEAKGNIKILVRMLSGKLQLQIIDNGVGIADENLRKLTGENAKTDHFSGIGINNVSDRLKLLYGSEYGIKIESKENRGTTVTILIPVKNQRTLWLASEGAATVPEGIPPC</sequence>
<name>A0A4U8Q6M8_9FIRM</name>
<keyword evidence="6 11" id="KW-0418">Kinase</keyword>
<dbReference type="InterPro" id="IPR005467">
    <property type="entry name" value="His_kinase_dom"/>
</dbReference>
<organism evidence="11 12">
    <name type="scientific">Robinsoniella peoriensis</name>
    <dbReference type="NCBI Taxonomy" id="180332"/>
    <lineage>
        <taxon>Bacteria</taxon>
        <taxon>Bacillati</taxon>
        <taxon>Bacillota</taxon>
        <taxon>Clostridia</taxon>
        <taxon>Lachnospirales</taxon>
        <taxon>Lachnospiraceae</taxon>
        <taxon>Robinsoniella</taxon>
    </lineage>
</organism>
<evidence type="ECO:0000256" key="1">
    <source>
        <dbReference type="ARBA" id="ARBA00000085"/>
    </source>
</evidence>
<comment type="subcellular location">
    <subcellularLocation>
        <location evidence="2">Membrane</location>
    </subcellularLocation>
</comment>
<gene>
    <name evidence="11" type="primary">yehU_27</name>
    <name evidence="11" type="ORF">DSM106044_03383</name>
</gene>
<feature type="domain" description="Histidine kinase" evidence="9">
    <location>
        <begin position="470"/>
        <end position="573"/>
    </location>
</feature>
<evidence type="ECO:0000256" key="5">
    <source>
        <dbReference type="ARBA" id="ARBA00022679"/>
    </source>
</evidence>
<feature type="domain" description="HAMP" evidence="10">
    <location>
        <begin position="308"/>
        <end position="360"/>
    </location>
</feature>
<dbReference type="EMBL" id="QGQD01000066">
    <property type="protein sequence ID" value="TLC99742.1"/>
    <property type="molecule type" value="Genomic_DNA"/>
</dbReference>